<reference evidence="3 4" key="1">
    <citation type="submission" date="2024-06" db="EMBL/GenBank/DDBJ databases">
        <title>Genomic Encyclopedia of Type Strains, Phase IV (KMG-IV): sequencing the most valuable type-strain genomes for metagenomic binning, comparative biology and taxonomic classification.</title>
        <authorList>
            <person name="Goeker M."/>
        </authorList>
    </citation>
    <scope>NUCLEOTIDE SEQUENCE [LARGE SCALE GENOMIC DNA]</scope>
    <source>
        <strain evidence="3 4">DSM 29492</strain>
    </source>
</reference>
<sequence length="118" mass="12794">MKKNAARKLVVVSVLLLCVFMAGCGCGKKKKDPVTQQVLKISITPEPSPAPEPDKMDQKAVVKNGNITMVNEYLVNGNKTDDKETDSRTGENSENAESPEPETDNGSDTGDQEDIIEE</sequence>
<organism evidence="3 4">
    <name type="scientific">Blautia caecimuris</name>
    <dbReference type="NCBI Taxonomy" id="1796615"/>
    <lineage>
        <taxon>Bacteria</taxon>
        <taxon>Bacillati</taxon>
        <taxon>Bacillota</taxon>
        <taxon>Clostridia</taxon>
        <taxon>Lachnospirales</taxon>
        <taxon>Lachnospiraceae</taxon>
        <taxon>Blautia</taxon>
    </lineage>
</organism>
<dbReference type="Proteomes" id="UP001549106">
    <property type="component" value="Unassembled WGS sequence"/>
</dbReference>
<feature type="compositionally biased region" description="Acidic residues" evidence="1">
    <location>
        <begin position="97"/>
        <end position="118"/>
    </location>
</feature>
<evidence type="ECO:0000313" key="3">
    <source>
        <dbReference type="EMBL" id="MET3749399.1"/>
    </source>
</evidence>
<gene>
    <name evidence="3" type="ORF">ABID24_000626</name>
</gene>
<dbReference type="RefSeq" id="WP_257463989.1">
    <property type="nucleotide sequence ID" value="NZ_BAABXP010000001.1"/>
</dbReference>
<proteinExistence type="predicted"/>
<feature type="compositionally biased region" description="Basic and acidic residues" evidence="1">
    <location>
        <begin position="79"/>
        <end position="91"/>
    </location>
</feature>
<evidence type="ECO:0000313" key="4">
    <source>
        <dbReference type="Proteomes" id="UP001549106"/>
    </source>
</evidence>
<feature type="signal peptide" evidence="2">
    <location>
        <begin position="1"/>
        <end position="24"/>
    </location>
</feature>
<protein>
    <submittedName>
        <fullName evidence="3">Uncharacterized protein</fullName>
    </submittedName>
</protein>
<dbReference type="EMBL" id="JBEPMJ010000003">
    <property type="protein sequence ID" value="MET3749399.1"/>
    <property type="molecule type" value="Genomic_DNA"/>
</dbReference>
<evidence type="ECO:0000256" key="2">
    <source>
        <dbReference type="SAM" id="SignalP"/>
    </source>
</evidence>
<evidence type="ECO:0000256" key="1">
    <source>
        <dbReference type="SAM" id="MobiDB-lite"/>
    </source>
</evidence>
<keyword evidence="2" id="KW-0732">Signal</keyword>
<keyword evidence="4" id="KW-1185">Reference proteome</keyword>
<feature type="region of interest" description="Disordered" evidence="1">
    <location>
        <begin position="73"/>
        <end position="118"/>
    </location>
</feature>
<feature type="chain" id="PRO_5045493640" evidence="2">
    <location>
        <begin position="25"/>
        <end position="118"/>
    </location>
</feature>
<comment type="caution">
    <text evidence="3">The sequence shown here is derived from an EMBL/GenBank/DDBJ whole genome shotgun (WGS) entry which is preliminary data.</text>
</comment>
<dbReference type="PROSITE" id="PS51257">
    <property type="entry name" value="PROKAR_LIPOPROTEIN"/>
    <property type="match status" value="1"/>
</dbReference>
<accession>A0ABV2LYX4</accession>
<name>A0ABV2LYX4_9FIRM</name>